<keyword evidence="1" id="KW-0732">Signal</keyword>
<keyword evidence="3" id="KW-1185">Reference proteome</keyword>
<accession>A0A418PXG6</accession>
<evidence type="ECO:0000313" key="3">
    <source>
        <dbReference type="Proteomes" id="UP000283522"/>
    </source>
</evidence>
<sequence>MNSSNKNLLKIGLLALALFWGSVKAAVAQKSPRWEIGLDALSLIDQNELPPYSLFGRFWLNPEGKKKTQLRMRIGFEQFELLDSAFFDGAAEIDQKTSAFFVAGGLQRDLKVFSKGTLYAGGDIGYSRAKENLVWGPSRPGTREGFSKYEESTIRLSGIIGYNHELGKNFAISVESSLQGVYSLQTTDVDYTQLQSPEPEEFVRIVEYERVENWNIQIQPFYQVMLSYKF</sequence>
<dbReference type="Proteomes" id="UP000283522">
    <property type="component" value="Unassembled WGS sequence"/>
</dbReference>
<proteinExistence type="predicted"/>
<dbReference type="EMBL" id="QXML01000001">
    <property type="protein sequence ID" value="RIW18753.1"/>
    <property type="molecule type" value="Genomic_DNA"/>
</dbReference>
<comment type="caution">
    <text evidence="2">The sequence shown here is derived from an EMBL/GenBank/DDBJ whole genome shotgun (WGS) entry which is preliminary data.</text>
</comment>
<protein>
    <recommendedName>
        <fullName evidence="4">DUF481 domain-containing protein</fullName>
    </recommendedName>
</protein>
<gene>
    <name evidence="2" type="ORF">D0X99_03465</name>
</gene>
<feature type="signal peptide" evidence="1">
    <location>
        <begin position="1"/>
        <end position="25"/>
    </location>
</feature>
<name>A0A418PXG6_9BACT</name>
<evidence type="ECO:0008006" key="4">
    <source>
        <dbReference type="Google" id="ProtNLM"/>
    </source>
</evidence>
<dbReference type="RefSeq" id="WP_119476231.1">
    <property type="nucleotide sequence ID" value="NZ_QXML01000001.1"/>
</dbReference>
<reference evidence="2 3" key="1">
    <citation type="submission" date="2018-09" db="EMBL/GenBank/DDBJ databases">
        <authorList>
            <person name="Wang X."/>
            <person name="Du Z."/>
        </authorList>
    </citation>
    <scope>NUCLEOTIDE SEQUENCE [LARGE SCALE GENOMIC DNA]</scope>
    <source>
        <strain evidence="2 3">N3</strain>
    </source>
</reference>
<dbReference type="OrthoDB" id="836711at2"/>
<feature type="chain" id="PRO_5019063969" description="DUF481 domain-containing protein" evidence="1">
    <location>
        <begin position="26"/>
        <end position="230"/>
    </location>
</feature>
<organism evidence="2 3">
    <name type="scientific">Algoriphagus lacus</name>
    <dbReference type="NCBI Taxonomy" id="2056311"/>
    <lineage>
        <taxon>Bacteria</taxon>
        <taxon>Pseudomonadati</taxon>
        <taxon>Bacteroidota</taxon>
        <taxon>Cytophagia</taxon>
        <taxon>Cytophagales</taxon>
        <taxon>Cyclobacteriaceae</taxon>
        <taxon>Algoriphagus</taxon>
    </lineage>
</organism>
<dbReference type="AlphaFoldDB" id="A0A418PXG6"/>
<evidence type="ECO:0000313" key="2">
    <source>
        <dbReference type="EMBL" id="RIW18753.1"/>
    </source>
</evidence>
<evidence type="ECO:0000256" key="1">
    <source>
        <dbReference type="SAM" id="SignalP"/>
    </source>
</evidence>